<dbReference type="Pfam" id="PF13634">
    <property type="entry name" value="Nucleoporin_FG"/>
    <property type="match status" value="1"/>
</dbReference>
<feature type="coiled-coil region" evidence="1">
    <location>
        <begin position="17"/>
        <end position="44"/>
    </location>
</feature>
<protein>
    <recommendedName>
        <fullName evidence="5">Nucleoporin Nup54 alpha-helical domain-containing protein</fullName>
    </recommendedName>
</protein>
<comment type="caution">
    <text evidence="3">The sequence shown here is derived from an EMBL/GenBank/DDBJ whole genome shotgun (WGS) entry which is preliminary data.</text>
</comment>
<reference evidence="3 4" key="1">
    <citation type="submission" date="2016-08" db="EMBL/GenBank/DDBJ databases">
        <title>A Parts List for Fungal Cellulosomes Revealed by Comparative Genomics.</title>
        <authorList>
            <consortium name="DOE Joint Genome Institute"/>
            <person name="Haitjema C.H."/>
            <person name="Gilmore S.P."/>
            <person name="Henske J.K."/>
            <person name="Solomon K.V."/>
            <person name="De Groot R."/>
            <person name="Kuo A."/>
            <person name="Mondo S.J."/>
            <person name="Salamov A.A."/>
            <person name="Labutti K."/>
            <person name="Zhao Z."/>
            <person name="Chiniquy J."/>
            <person name="Barry K."/>
            <person name="Brewer H.M."/>
            <person name="Purvine S.O."/>
            <person name="Wright A.T."/>
            <person name="Boxma B."/>
            <person name="Van Alen T."/>
            <person name="Hackstein J.H."/>
            <person name="Baker S.E."/>
            <person name="Grigoriev I.V."/>
            <person name="O'Malley M.A."/>
        </authorList>
    </citation>
    <scope>NUCLEOTIDE SEQUENCE [LARGE SCALE GENOMIC DNA]</scope>
    <source>
        <strain evidence="3 4">S4</strain>
    </source>
</reference>
<dbReference type="OrthoDB" id="2538017at2759"/>
<feature type="compositionally biased region" description="Polar residues" evidence="2">
    <location>
        <begin position="193"/>
        <end position="224"/>
    </location>
</feature>
<organism evidence="3 4">
    <name type="scientific">Anaeromyces robustus</name>
    <dbReference type="NCBI Taxonomy" id="1754192"/>
    <lineage>
        <taxon>Eukaryota</taxon>
        <taxon>Fungi</taxon>
        <taxon>Fungi incertae sedis</taxon>
        <taxon>Chytridiomycota</taxon>
        <taxon>Chytridiomycota incertae sedis</taxon>
        <taxon>Neocallimastigomycetes</taxon>
        <taxon>Neocallimastigales</taxon>
        <taxon>Neocallimastigaceae</taxon>
        <taxon>Anaeromyces</taxon>
    </lineage>
</organism>
<evidence type="ECO:0000313" key="3">
    <source>
        <dbReference type="EMBL" id="ORX83339.1"/>
    </source>
</evidence>
<feature type="compositionally biased region" description="Low complexity" evidence="2">
    <location>
        <begin position="161"/>
        <end position="188"/>
    </location>
</feature>
<keyword evidence="1" id="KW-0175">Coiled coil</keyword>
<sequence length="532" mass="59687">MESEEVKNEISKLKFGINEIKEQNVDIKNEISELKTSINELKNLLTTVINTQNEQNKFNNNINKSGNVSSSSFNNQIGGLFGKVSSSSSNNQIGGLFGKVSSSSSNNQTGGLFGKVSSSSSNNQTGGLFGNTSSSSSNNQKGGLFGNTSSSNNQTGGLFGNSSSSSSNNQTGGLFGKGSSSSSNNQTGGLFGNASSSNNQTTGLFGNASSSNNQTTGLFGNASSSNNQTTGLFGNASSSNNQTTGLFGNASRILESSSNDISLSNNQTKDISNNDEDKVRYDPRIKFIIEELNICKFDPIKIPNDFKPEKGLDDFYHRLINIVKELDKLYEYLVVFEFEKEDLLKVIEAYYKKRIFSNISCENNETNEAIKRLINRYYIICDYLSEVHKQRKNLEEEQRRILQNIKINNRRLPSNALRITNRFYLKYDKCFNFNSSSRNDGYKVIDLSLKESFENIIDTHLKIFRIINKYPNFSYLFNKSKRIKNFTLYKLEDMIPIDCRSIINHLKELDESQFYEYEYTLGNPKAFYNYDI</sequence>
<dbReference type="GO" id="GO:0005643">
    <property type="term" value="C:nuclear pore"/>
    <property type="evidence" value="ECO:0007669"/>
    <property type="project" value="UniProtKB-ARBA"/>
</dbReference>
<dbReference type="STRING" id="1754192.A0A1Y1XC69"/>
<dbReference type="EMBL" id="MCFG01000075">
    <property type="protein sequence ID" value="ORX83339.1"/>
    <property type="molecule type" value="Genomic_DNA"/>
</dbReference>
<proteinExistence type="predicted"/>
<dbReference type="InterPro" id="IPR025574">
    <property type="entry name" value="Nucleoporin_FG_rpt"/>
</dbReference>
<evidence type="ECO:0000313" key="4">
    <source>
        <dbReference type="Proteomes" id="UP000193944"/>
    </source>
</evidence>
<evidence type="ECO:0000256" key="2">
    <source>
        <dbReference type="SAM" id="MobiDB-lite"/>
    </source>
</evidence>
<name>A0A1Y1XC69_9FUNG</name>
<dbReference type="AlphaFoldDB" id="A0A1Y1XC69"/>
<feature type="coiled-coil region" evidence="1">
    <location>
        <begin position="384"/>
        <end position="411"/>
    </location>
</feature>
<feature type="region of interest" description="Disordered" evidence="2">
    <location>
        <begin position="111"/>
        <end position="224"/>
    </location>
</feature>
<feature type="compositionally biased region" description="Polar residues" evidence="2">
    <location>
        <begin position="111"/>
        <end position="156"/>
    </location>
</feature>
<accession>A0A1Y1XC69</accession>
<evidence type="ECO:0008006" key="5">
    <source>
        <dbReference type="Google" id="ProtNLM"/>
    </source>
</evidence>
<dbReference type="Proteomes" id="UP000193944">
    <property type="component" value="Unassembled WGS sequence"/>
</dbReference>
<keyword evidence="4" id="KW-1185">Reference proteome</keyword>
<gene>
    <name evidence="3" type="ORF">BCR32DRAFT_308370</name>
</gene>
<evidence type="ECO:0000256" key="1">
    <source>
        <dbReference type="SAM" id="Coils"/>
    </source>
</evidence>
<reference evidence="3 4" key="2">
    <citation type="submission" date="2016-08" db="EMBL/GenBank/DDBJ databases">
        <title>Pervasive Adenine N6-methylation of Active Genes in Fungi.</title>
        <authorList>
            <consortium name="DOE Joint Genome Institute"/>
            <person name="Mondo S.J."/>
            <person name="Dannebaum R.O."/>
            <person name="Kuo R.C."/>
            <person name="Labutti K."/>
            <person name="Haridas S."/>
            <person name="Kuo A."/>
            <person name="Salamov A."/>
            <person name="Ahrendt S.R."/>
            <person name="Lipzen A."/>
            <person name="Sullivan W."/>
            <person name="Andreopoulos W.B."/>
            <person name="Clum A."/>
            <person name="Lindquist E."/>
            <person name="Daum C."/>
            <person name="Ramamoorthy G.K."/>
            <person name="Gryganskyi A."/>
            <person name="Culley D."/>
            <person name="Magnuson J.K."/>
            <person name="James T.Y."/>
            <person name="O'Malley M.A."/>
            <person name="Stajich J.E."/>
            <person name="Spatafora J.W."/>
            <person name="Visel A."/>
            <person name="Grigoriev I.V."/>
        </authorList>
    </citation>
    <scope>NUCLEOTIDE SEQUENCE [LARGE SCALE GENOMIC DNA]</scope>
    <source>
        <strain evidence="3 4">S4</strain>
    </source>
</reference>